<feature type="transmembrane region" description="Helical" evidence="7">
    <location>
        <begin position="162"/>
        <end position="186"/>
    </location>
</feature>
<evidence type="ECO:0000256" key="1">
    <source>
        <dbReference type="ARBA" id="ARBA00004651"/>
    </source>
</evidence>
<proteinExistence type="inferred from homology"/>
<feature type="domain" description="VTT" evidence="8">
    <location>
        <begin position="25"/>
        <end position="145"/>
    </location>
</feature>
<comment type="similarity">
    <text evidence="2">Belongs to the DedA family.</text>
</comment>
<evidence type="ECO:0000256" key="4">
    <source>
        <dbReference type="ARBA" id="ARBA00022692"/>
    </source>
</evidence>
<feature type="transmembrane region" description="Helical" evidence="7">
    <location>
        <begin position="198"/>
        <end position="220"/>
    </location>
</feature>
<dbReference type="EMBL" id="QJTE01000001">
    <property type="protein sequence ID" value="PYE85967.1"/>
    <property type="molecule type" value="Genomic_DNA"/>
</dbReference>
<comment type="subcellular location">
    <subcellularLocation>
        <location evidence="1">Cell membrane</location>
        <topology evidence="1">Multi-pass membrane protein</topology>
    </subcellularLocation>
</comment>
<feature type="transmembrane region" description="Helical" evidence="7">
    <location>
        <begin position="46"/>
        <end position="65"/>
    </location>
</feature>
<evidence type="ECO:0000256" key="6">
    <source>
        <dbReference type="ARBA" id="ARBA00023136"/>
    </source>
</evidence>
<keyword evidence="11" id="KW-1185">Reference proteome</keyword>
<evidence type="ECO:0000256" key="7">
    <source>
        <dbReference type="SAM" id="Phobius"/>
    </source>
</evidence>
<dbReference type="Pfam" id="PF14067">
    <property type="entry name" value="LssY_C"/>
    <property type="match status" value="1"/>
</dbReference>
<dbReference type="PANTHER" id="PTHR30353">
    <property type="entry name" value="INNER MEMBRANE PROTEIN DEDA-RELATED"/>
    <property type="match status" value="1"/>
</dbReference>
<evidence type="ECO:0000259" key="8">
    <source>
        <dbReference type="Pfam" id="PF09335"/>
    </source>
</evidence>
<dbReference type="Proteomes" id="UP000248311">
    <property type="component" value="Unassembled WGS sequence"/>
</dbReference>
<sequence>MLSWGPLALLLATIVNQLPVISALVPTEPIYVYLGTQVAEGSGYTSLAACLIGAWIGMQASYWLGRTAGARLVSRMRVGSGAIARAKRLFDRWGPGFVVVAQLIWPIATLAQVMSGIWGMRYRTFFFASGLGAMLAIAQYAAFGWLTAIGLEKLGLQPEETLLIWLGPYAVLIGFLVLLALGIGLILRRGRQPMPLRLAYAALLAVGMLIAVNIGTLSGYTDPQARMGPVPFDTACTALSDTLVARSGPTLLNTAQPVNLALIGVEDPGALLQGLGWLRNRTYAGDDLDAWEVVTLTYRGRPPASTLLLEGVSTDMAWQETRGTIPRTQLRLWPVAVPEGAPQVFLASVVRLDSIALRLAGRIPSLVYDLTPLTDRARNREARLLSGALGGRVVFDGPLDEPADAEGFRTLEESDFRSDGLIAQVLAPGAPSLKTLCGAAQRPGAGG</sequence>
<protein>
    <submittedName>
        <fullName evidence="10">Membrane protein DedA with SNARE-associated domain</fullName>
    </submittedName>
</protein>
<feature type="domain" description="LssY-like C-terminal" evidence="9">
    <location>
        <begin position="255"/>
        <end position="380"/>
    </location>
</feature>
<evidence type="ECO:0000313" key="11">
    <source>
        <dbReference type="Proteomes" id="UP000248311"/>
    </source>
</evidence>
<evidence type="ECO:0000259" key="9">
    <source>
        <dbReference type="Pfam" id="PF14067"/>
    </source>
</evidence>
<dbReference type="AlphaFoldDB" id="A0A318T1W0"/>
<keyword evidence="4 7" id="KW-0812">Transmembrane</keyword>
<dbReference type="PANTHER" id="PTHR30353:SF15">
    <property type="entry name" value="INNER MEMBRANE PROTEIN YABI"/>
    <property type="match status" value="1"/>
</dbReference>
<gene>
    <name evidence="10" type="ORF">DFP88_101641</name>
</gene>
<evidence type="ECO:0000256" key="3">
    <source>
        <dbReference type="ARBA" id="ARBA00022475"/>
    </source>
</evidence>
<feature type="transmembrane region" description="Helical" evidence="7">
    <location>
        <begin position="124"/>
        <end position="142"/>
    </location>
</feature>
<evidence type="ECO:0000256" key="5">
    <source>
        <dbReference type="ARBA" id="ARBA00022989"/>
    </source>
</evidence>
<dbReference type="Pfam" id="PF09335">
    <property type="entry name" value="VTT_dom"/>
    <property type="match status" value="1"/>
</dbReference>
<evidence type="ECO:0000256" key="2">
    <source>
        <dbReference type="ARBA" id="ARBA00010792"/>
    </source>
</evidence>
<keyword evidence="3" id="KW-1003">Cell membrane</keyword>
<organism evidence="10 11">
    <name type="scientific">Pseudoroseicyclus aestuarii</name>
    <dbReference type="NCBI Taxonomy" id="1795041"/>
    <lineage>
        <taxon>Bacteria</taxon>
        <taxon>Pseudomonadati</taxon>
        <taxon>Pseudomonadota</taxon>
        <taxon>Alphaproteobacteria</taxon>
        <taxon>Rhodobacterales</taxon>
        <taxon>Paracoccaceae</taxon>
        <taxon>Pseudoroseicyclus</taxon>
    </lineage>
</organism>
<accession>A0A318T1W0</accession>
<dbReference type="InterPro" id="IPR032816">
    <property type="entry name" value="VTT_dom"/>
</dbReference>
<dbReference type="GO" id="GO:0005886">
    <property type="term" value="C:plasma membrane"/>
    <property type="evidence" value="ECO:0007669"/>
    <property type="project" value="UniProtKB-SubCell"/>
</dbReference>
<dbReference type="InterPro" id="IPR032818">
    <property type="entry name" value="DedA-like"/>
</dbReference>
<keyword evidence="5 7" id="KW-1133">Transmembrane helix</keyword>
<evidence type="ECO:0000313" key="10">
    <source>
        <dbReference type="EMBL" id="PYE85967.1"/>
    </source>
</evidence>
<keyword evidence="6 7" id="KW-0472">Membrane</keyword>
<reference evidence="10 11" key="1">
    <citation type="submission" date="2018-06" db="EMBL/GenBank/DDBJ databases">
        <title>Genomic Encyclopedia of Type Strains, Phase III (KMG-III): the genomes of soil and plant-associated and newly described type strains.</title>
        <authorList>
            <person name="Whitman W."/>
        </authorList>
    </citation>
    <scope>NUCLEOTIDE SEQUENCE [LARGE SCALE GENOMIC DNA]</scope>
    <source>
        <strain evidence="10 11">CECT 9025</strain>
    </source>
</reference>
<dbReference type="OrthoDB" id="948134at2"/>
<comment type="caution">
    <text evidence="10">The sequence shown here is derived from an EMBL/GenBank/DDBJ whole genome shotgun (WGS) entry which is preliminary data.</text>
</comment>
<dbReference type="InterPro" id="IPR025902">
    <property type="entry name" value="LssY-like-C_dom"/>
</dbReference>
<name>A0A318T1W0_9RHOB</name>
<dbReference type="RefSeq" id="WP_110812971.1">
    <property type="nucleotide sequence ID" value="NZ_QJTE01000001.1"/>
</dbReference>